<evidence type="ECO:0000313" key="3">
    <source>
        <dbReference type="EMBL" id="KAL1138531.1"/>
    </source>
</evidence>
<dbReference type="AlphaFoldDB" id="A0ABD0YRZ5"/>
<comment type="caution">
    <text evidence="3">The sequence shown here is derived from an EMBL/GenBank/DDBJ whole genome shotgun (WGS) entry which is preliminary data.</text>
</comment>
<feature type="domain" description="Sortilin N-terminal" evidence="2">
    <location>
        <begin position="33"/>
        <end position="285"/>
    </location>
</feature>
<dbReference type="PANTHER" id="PTHR12106:SF27">
    <property type="entry name" value="SORTILIN-RELATED RECEPTOR"/>
    <property type="match status" value="1"/>
</dbReference>
<name>A0ABD0YRZ5_9HEMI</name>
<dbReference type="Proteomes" id="UP001558652">
    <property type="component" value="Unassembled WGS sequence"/>
</dbReference>
<gene>
    <name evidence="3" type="ORF">AAG570_008594</name>
</gene>
<organism evidence="3 4">
    <name type="scientific">Ranatra chinensis</name>
    <dbReference type="NCBI Taxonomy" id="642074"/>
    <lineage>
        <taxon>Eukaryota</taxon>
        <taxon>Metazoa</taxon>
        <taxon>Ecdysozoa</taxon>
        <taxon>Arthropoda</taxon>
        <taxon>Hexapoda</taxon>
        <taxon>Insecta</taxon>
        <taxon>Pterygota</taxon>
        <taxon>Neoptera</taxon>
        <taxon>Paraneoptera</taxon>
        <taxon>Hemiptera</taxon>
        <taxon>Heteroptera</taxon>
        <taxon>Panheteroptera</taxon>
        <taxon>Nepomorpha</taxon>
        <taxon>Nepidae</taxon>
        <taxon>Ranatrinae</taxon>
        <taxon>Ranatra</taxon>
    </lineage>
</organism>
<evidence type="ECO:0000256" key="1">
    <source>
        <dbReference type="ARBA" id="ARBA00022737"/>
    </source>
</evidence>
<proteinExistence type="predicted"/>
<dbReference type="InterPro" id="IPR031778">
    <property type="entry name" value="Sortilin_N"/>
</dbReference>
<dbReference type="SUPFAM" id="SSF110296">
    <property type="entry name" value="Oligoxyloglucan reducing end-specific cellobiohydrolase"/>
    <property type="match status" value="1"/>
</dbReference>
<accession>A0ABD0YRZ5</accession>
<dbReference type="Pfam" id="PF15902">
    <property type="entry name" value="Sortilin-Vps10"/>
    <property type="match status" value="1"/>
</dbReference>
<evidence type="ECO:0000313" key="4">
    <source>
        <dbReference type="Proteomes" id="UP001558652"/>
    </source>
</evidence>
<reference evidence="3 4" key="1">
    <citation type="submission" date="2024-07" db="EMBL/GenBank/DDBJ databases">
        <title>Chromosome-level genome assembly of the water stick insect Ranatra chinensis (Heteroptera: Nepidae).</title>
        <authorList>
            <person name="Liu X."/>
        </authorList>
    </citation>
    <scope>NUCLEOTIDE SEQUENCE [LARGE SCALE GENOMIC DNA]</scope>
    <source>
        <strain evidence="3">Cailab_2021Rc</strain>
        <tissue evidence="3">Muscle</tissue>
    </source>
</reference>
<keyword evidence="1" id="KW-0677">Repeat</keyword>
<dbReference type="InterPro" id="IPR050310">
    <property type="entry name" value="VPS10-sortilin"/>
</dbReference>
<protein>
    <recommendedName>
        <fullName evidence="2">Sortilin N-terminal domain-containing protein</fullName>
    </recommendedName>
</protein>
<keyword evidence="4" id="KW-1185">Reference proteome</keyword>
<evidence type="ECO:0000259" key="2">
    <source>
        <dbReference type="Pfam" id="PF15902"/>
    </source>
</evidence>
<dbReference type="EMBL" id="JBFDAA010000003">
    <property type="protein sequence ID" value="KAL1138531.1"/>
    <property type="molecule type" value="Genomic_DNA"/>
</dbReference>
<sequence length="300" mass="34843">MFVHWAGEGSDVIICLAKNTQPVPKGHPPHPSSVFISYDYGSSFVDKTENFKLDNSTYAALDKFYNHPRQKRHMVFRDKFHKMLFVTKDFGKTVVKVKLAFEPADILYYPDDPLMFLTYDSNKTLWITRDFGQSFSLVQEMVKLYFWAKKWPGMWENDTGRALLVQREEPNATTIIALSNIYTTDQSNVSVVFKGADQFNLVGDFMFATKRLSKDYHELYISYQGGQFLKARFDSEFECGGFHVADASETRLLVAVAHTETLSNLYVSEVTHTNQYMFRLSLERLFCYFPNSMWKGSWLR</sequence>
<dbReference type="PANTHER" id="PTHR12106">
    <property type="entry name" value="SORTILIN RELATED"/>
    <property type="match status" value="1"/>
</dbReference>